<dbReference type="PANTHER" id="PTHR11927">
    <property type="entry name" value="GALACTOSIDE 2-L-FUCOSYLTRANSFERASE"/>
    <property type="match status" value="1"/>
</dbReference>
<evidence type="ECO:0000256" key="1">
    <source>
        <dbReference type="ARBA" id="ARBA00022676"/>
    </source>
</evidence>
<evidence type="ECO:0000313" key="4">
    <source>
        <dbReference type="Proteomes" id="UP000632740"/>
    </source>
</evidence>
<evidence type="ECO:0000313" key="3">
    <source>
        <dbReference type="EMBL" id="GIG20176.1"/>
    </source>
</evidence>
<name>A0A919P1Y2_9CELL</name>
<organism evidence="3 4">
    <name type="scientific">Cellulomonas chitinilytica</name>
    <dbReference type="NCBI Taxonomy" id="398759"/>
    <lineage>
        <taxon>Bacteria</taxon>
        <taxon>Bacillati</taxon>
        <taxon>Actinomycetota</taxon>
        <taxon>Actinomycetes</taxon>
        <taxon>Micrococcales</taxon>
        <taxon>Cellulomonadaceae</taxon>
        <taxon>Cellulomonas</taxon>
    </lineage>
</organism>
<dbReference type="GO" id="GO:0016020">
    <property type="term" value="C:membrane"/>
    <property type="evidence" value="ECO:0007669"/>
    <property type="project" value="InterPro"/>
</dbReference>
<dbReference type="AlphaFoldDB" id="A0A919P1Y2"/>
<dbReference type="GO" id="GO:0008107">
    <property type="term" value="F:galactoside 2-alpha-L-fucosyltransferase activity"/>
    <property type="evidence" value="ECO:0007669"/>
    <property type="project" value="InterPro"/>
</dbReference>
<dbReference type="Proteomes" id="UP000632740">
    <property type="component" value="Unassembled WGS sequence"/>
</dbReference>
<dbReference type="CDD" id="cd11301">
    <property type="entry name" value="Fut1_Fut2_like"/>
    <property type="match status" value="1"/>
</dbReference>
<dbReference type="RefSeq" id="WP_203749101.1">
    <property type="nucleotide sequence ID" value="NZ_BONK01000002.1"/>
</dbReference>
<keyword evidence="1" id="KW-0328">Glycosyltransferase</keyword>
<evidence type="ECO:0000256" key="2">
    <source>
        <dbReference type="ARBA" id="ARBA00022679"/>
    </source>
</evidence>
<accession>A0A919P1Y2</accession>
<comment type="caution">
    <text evidence="3">The sequence shown here is derived from an EMBL/GenBank/DDBJ whole genome shotgun (WGS) entry which is preliminary data.</text>
</comment>
<sequence length="292" mass="32068">MRTTRDGIVAYVAGGLGNQLFILGAGWEQARRLDCPLYLDVSNFTVNHLHPYGLDAVTTPGQVLSPEQSPWRTVRVPTGRHLPIPRELPGKVFVERSVERYAPAIHQVGRGTTLLGYFQSSQYFPTVLPDLVASLWDSPETPDETRIIAEMRANPAITLHLRRGDYLHGPAVFLATVEYARRAVELVRRTGLDLGVRVFTDSVDVVRRELGDASAGFEFVERDLPLGTVATLKAMAAGQAMIMSNSSFSWWAATLMSSQGGDPLVVAPRPWTADGSARADMLEPGWVTLDAR</sequence>
<dbReference type="PANTHER" id="PTHR11927:SF9">
    <property type="entry name" value="L-FUCOSYLTRANSFERASE"/>
    <property type="match status" value="1"/>
</dbReference>
<keyword evidence="4" id="KW-1185">Reference proteome</keyword>
<gene>
    <name evidence="3" type="ORF">Cch01nite_09000</name>
</gene>
<dbReference type="Pfam" id="PF01531">
    <property type="entry name" value="Glyco_transf_11"/>
    <property type="match status" value="1"/>
</dbReference>
<keyword evidence="2" id="KW-0808">Transferase</keyword>
<proteinExistence type="predicted"/>
<reference evidence="3" key="1">
    <citation type="submission" date="2021-01" db="EMBL/GenBank/DDBJ databases">
        <title>Whole genome shotgun sequence of Cellulomonas chitinilytica NBRC 110799.</title>
        <authorList>
            <person name="Komaki H."/>
            <person name="Tamura T."/>
        </authorList>
    </citation>
    <scope>NUCLEOTIDE SEQUENCE</scope>
    <source>
        <strain evidence="3">NBRC 110799</strain>
    </source>
</reference>
<dbReference type="InterPro" id="IPR002516">
    <property type="entry name" value="Glyco_trans_11"/>
</dbReference>
<dbReference type="GO" id="GO:0005975">
    <property type="term" value="P:carbohydrate metabolic process"/>
    <property type="evidence" value="ECO:0007669"/>
    <property type="project" value="InterPro"/>
</dbReference>
<protein>
    <submittedName>
        <fullName evidence="3">Alpha-1,2-fucosyltransferase</fullName>
    </submittedName>
</protein>
<dbReference type="EMBL" id="BONK01000002">
    <property type="protein sequence ID" value="GIG20176.1"/>
    <property type="molecule type" value="Genomic_DNA"/>
</dbReference>